<accession>A0A4Y2MV68</accession>
<gene>
    <name evidence="1" type="ORF">AVEN_54983_1</name>
</gene>
<comment type="caution">
    <text evidence="1">The sequence shown here is derived from an EMBL/GenBank/DDBJ whole genome shotgun (WGS) entry which is preliminary data.</text>
</comment>
<dbReference type="Proteomes" id="UP000499080">
    <property type="component" value="Unassembled WGS sequence"/>
</dbReference>
<dbReference type="AlphaFoldDB" id="A0A4Y2MV68"/>
<evidence type="ECO:0000313" key="1">
    <source>
        <dbReference type="EMBL" id="GBN29546.1"/>
    </source>
</evidence>
<keyword evidence="2" id="KW-1185">Reference proteome</keyword>
<reference evidence="1 2" key="1">
    <citation type="journal article" date="2019" name="Sci. Rep.">
        <title>Orb-weaving spider Araneus ventricosus genome elucidates the spidroin gene catalogue.</title>
        <authorList>
            <person name="Kono N."/>
            <person name="Nakamura H."/>
            <person name="Ohtoshi R."/>
            <person name="Moran D.A.P."/>
            <person name="Shinohara A."/>
            <person name="Yoshida Y."/>
            <person name="Fujiwara M."/>
            <person name="Mori M."/>
            <person name="Tomita M."/>
            <person name="Arakawa K."/>
        </authorList>
    </citation>
    <scope>NUCLEOTIDE SEQUENCE [LARGE SCALE GENOMIC DNA]</scope>
</reference>
<name>A0A4Y2MV68_ARAVE</name>
<sequence>MVLMYRYKDGHVYDMMYNMWLMVFLQHLDYETSCQHFVNRRALRPPAMQHAFSHRLVIQDNHYSHQSSTDLEPCKVM</sequence>
<proteinExistence type="predicted"/>
<organism evidence="1 2">
    <name type="scientific">Araneus ventricosus</name>
    <name type="common">Orbweaver spider</name>
    <name type="synonym">Epeira ventricosa</name>
    <dbReference type="NCBI Taxonomy" id="182803"/>
    <lineage>
        <taxon>Eukaryota</taxon>
        <taxon>Metazoa</taxon>
        <taxon>Ecdysozoa</taxon>
        <taxon>Arthropoda</taxon>
        <taxon>Chelicerata</taxon>
        <taxon>Arachnida</taxon>
        <taxon>Araneae</taxon>
        <taxon>Araneomorphae</taxon>
        <taxon>Entelegynae</taxon>
        <taxon>Araneoidea</taxon>
        <taxon>Araneidae</taxon>
        <taxon>Araneus</taxon>
    </lineage>
</organism>
<dbReference type="EMBL" id="BGPR01007793">
    <property type="protein sequence ID" value="GBN29546.1"/>
    <property type="molecule type" value="Genomic_DNA"/>
</dbReference>
<evidence type="ECO:0000313" key="2">
    <source>
        <dbReference type="Proteomes" id="UP000499080"/>
    </source>
</evidence>
<protein>
    <submittedName>
        <fullName evidence="1">Uncharacterized protein</fullName>
    </submittedName>
</protein>